<dbReference type="InterPro" id="IPR009069">
    <property type="entry name" value="Cys_alpha_HP_mot_SF"/>
</dbReference>
<keyword evidence="5" id="KW-1015">Disulfide bond</keyword>
<organism evidence="7 8">
    <name type="scientific">Purpureocillium lilacinum</name>
    <name type="common">Paecilomyces lilacinus</name>
    <dbReference type="NCBI Taxonomy" id="33203"/>
    <lineage>
        <taxon>Eukaryota</taxon>
        <taxon>Fungi</taxon>
        <taxon>Dikarya</taxon>
        <taxon>Ascomycota</taxon>
        <taxon>Pezizomycotina</taxon>
        <taxon>Sordariomycetes</taxon>
        <taxon>Hypocreomycetidae</taxon>
        <taxon>Hypocreales</taxon>
        <taxon>Ophiocordycipitaceae</taxon>
        <taxon>Purpureocillium</taxon>
    </lineage>
</organism>
<dbReference type="PANTHER" id="PTHR15590:SF0">
    <property type="entry name" value="CX9C MOTIF-CONTAINING PROTEIN 4"/>
    <property type="match status" value="1"/>
</dbReference>
<reference evidence="7 8" key="1">
    <citation type="journal article" date="2024" name="Microbiol. Resour. Announc.">
        <title>Genome annotations for the ascomycete fungi Trichoderma harzianum, Trichoderma aggressivum, and Purpureocillium lilacinum.</title>
        <authorList>
            <person name="Beijen E.P.W."/>
            <person name="Ohm R.A."/>
        </authorList>
    </citation>
    <scope>NUCLEOTIDE SEQUENCE [LARGE SCALE GENOMIC DNA]</scope>
    <source>
        <strain evidence="7 8">CBS 150709</strain>
    </source>
</reference>
<dbReference type="EMBL" id="JAWRVI010000023">
    <property type="protein sequence ID" value="KAK4088752.1"/>
    <property type="molecule type" value="Genomic_DNA"/>
</dbReference>
<feature type="region of interest" description="Disordered" evidence="6">
    <location>
        <begin position="1"/>
        <end position="39"/>
    </location>
</feature>
<gene>
    <name evidence="7" type="ORF">Purlil1_6963</name>
</gene>
<evidence type="ECO:0000256" key="4">
    <source>
        <dbReference type="ARBA" id="ARBA00023128"/>
    </source>
</evidence>
<dbReference type="Gene3D" id="1.10.287.1130">
    <property type="entry name" value="CytochromE C oxidase copper chaperone"/>
    <property type="match status" value="1"/>
</dbReference>
<evidence type="ECO:0000256" key="6">
    <source>
        <dbReference type="SAM" id="MobiDB-lite"/>
    </source>
</evidence>
<protein>
    <recommendedName>
        <fullName evidence="3">Cx9C motif-containing protein 4, mitochondrial</fullName>
    </recommendedName>
</protein>
<dbReference type="InterPro" id="IPR027179">
    <property type="entry name" value="CMC4"/>
</dbReference>
<dbReference type="PANTHER" id="PTHR15590">
    <property type="entry name" value="CX9C MOTIF-CONTAINING PROTEIN 4"/>
    <property type="match status" value="1"/>
</dbReference>
<sequence length="244" mass="27067">MRACAYVLQSRDGEAAAQGGDGRRKGGRKTRERRDDEWRDDEAEWIKRAGGAAPQRELARCDEGLVGDGREVPPAVCCPGTWRCGYSSKHAAHLGQEPFTSPLQHRRAWQVEDGRADRANTDRTDNGLSPTVAQQTTTLTMTDQAQSPPKNDVDAKPACHPRAVRCFYPLTRATPADNGWGCQCAIQDCLTRNNYNEAKCQDAVKALYECCNAFYERYGDDASTPSCPKPSLLRLKMKQQSEGR</sequence>
<dbReference type="Proteomes" id="UP001287286">
    <property type="component" value="Unassembled WGS sequence"/>
</dbReference>
<evidence type="ECO:0000256" key="2">
    <source>
        <dbReference type="ARBA" id="ARBA00009858"/>
    </source>
</evidence>
<evidence type="ECO:0000256" key="5">
    <source>
        <dbReference type="ARBA" id="ARBA00023157"/>
    </source>
</evidence>
<comment type="caution">
    <text evidence="7">The sequence shown here is derived from an EMBL/GenBank/DDBJ whole genome shotgun (WGS) entry which is preliminary data.</text>
</comment>
<evidence type="ECO:0000256" key="3">
    <source>
        <dbReference type="ARBA" id="ARBA00019406"/>
    </source>
</evidence>
<evidence type="ECO:0000313" key="8">
    <source>
        <dbReference type="Proteomes" id="UP001287286"/>
    </source>
</evidence>
<evidence type="ECO:0000256" key="1">
    <source>
        <dbReference type="ARBA" id="ARBA00004569"/>
    </source>
</evidence>
<keyword evidence="4" id="KW-0496">Mitochondrion</keyword>
<keyword evidence="8" id="KW-1185">Reference proteome</keyword>
<evidence type="ECO:0000313" key="7">
    <source>
        <dbReference type="EMBL" id="KAK4088752.1"/>
    </source>
</evidence>
<feature type="region of interest" description="Disordered" evidence="6">
    <location>
        <begin position="220"/>
        <end position="244"/>
    </location>
</feature>
<dbReference type="Pfam" id="PF08991">
    <property type="entry name" value="CMC4"/>
    <property type="match status" value="1"/>
</dbReference>
<comment type="similarity">
    <text evidence="2">Belongs to the CMC4 family.</text>
</comment>
<proteinExistence type="inferred from homology"/>
<comment type="subcellular location">
    <subcellularLocation>
        <location evidence="1">Mitochondrion intermembrane space</location>
    </subcellularLocation>
</comment>
<accession>A0ABR0BXZ8</accession>
<dbReference type="PROSITE" id="PS51808">
    <property type="entry name" value="CHCH"/>
    <property type="match status" value="1"/>
</dbReference>
<name>A0ABR0BXZ8_PURLI</name>
<dbReference type="SUPFAM" id="SSF47072">
    <property type="entry name" value="Cysteine alpha-hairpin motif"/>
    <property type="match status" value="1"/>
</dbReference>